<accession>A0A7S9HEV8</accession>
<dbReference type="Proteomes" id="UP000595095">
    <property type="component" value="Chromosome"/>
</dbReference>
<proteinExistence type="predicted"/>
<evidence type="ECO:0000313" key="1">
    <source>
        <dbReference type="EMBL" id="QPG07267.1"/>
    </source>
</evidence>
<protein>
    <submittedName>
        <fullName evidence="1">Four-helix bundle copper-binding protein</fullName>
    </submittedName>
</protein>
<dbReference type="RefSeq" id="WP_195812337.1">
    <property type="nucleotide sequence ID" value="NZ_CP064795.1"/>
</dbReference>
<keyword evidence="2" id="KW-1185">Reference proteome</keyword>
<dbReference type="KEGG" id="smaa:IT774_16410"/>
<reference evidence="1 2" key="1">
    <citation type="submission" date="2020-11" db="EMBL/GenBank/DDBJ databases">
        <title>Complete genome sequence for Salinimonas sp. strain G2-b.</title>
        <authorList>
            <person name="Park S.-J."/>
        </authorList>
    </citation>
    <scope>NUCLEOTIDE SEQUENCE [LARGE SCALE GENOMIC DNA]</scope>
    <source>
        <strain evidence="1 2">G2-b</strain>
    </source>
</reference>
<name>A0A7S9HEV8_9ALTE</name>
<dbReference type="EMBL" id="CP064795">
    <property type="protein sequence ID" value="QPG07267.1"/>
    <property type="molecule type" value="Genomic_DNA"/>
</dbReference>
<evidence type="ECO:0000313" key="2">
    <source>
        <dbReference type="Proteomes" id="UP000595095"/>
    </source>
</evidence>
<dbReference type="AlphaFoldDB" id="A0A7S9HEV8"/>
<organism evidence="1 2">
    <name type="scientific">Salinimonas marina</name>
    <dbReference type="NCBI Taxonomy" id="2785918"/>
    <lineage>
        <taxon>Bacteria</taxon>
        <taxon>Pseudomonadati</taxon>
        <taxon>Pseudomonadota</taxon>
        <taxon>Gammaproteobacteria</taxon>
        <taxon>Alteromonadales</taxon>
        <taxon>Alteromonadaceae</taxon>
        <taxon>Alteromonas/Salinimonas group</taxon>
        <taxon>Salinimonas</taxon>
    </lineage>
</organism>
<sequence>MVDFLVQFAGLTGYQRFECGDACFECLQMCRLLVIVSRDCGMAGRGCKG</sequence>
<gene>
    <name evidence="1" type="ORF">IT774_16410</name>
</gene>